<evidence type="ECO:0000313" key="21">
    <source>
        <dbReference type="Proteomes" id="UP001430953"/>
    </source>
</evidence>
<dbReference type="Gene3D" id="2.40.50.690">
    <property type="match status" value="1"/>
</dbReference>
<feature type="compositionally biased region" description="Basic residues" evidence="17">
    <location>
        <begin position="971"/>
        <end position="980"/>
    </location>
</feature>
<dbReference type="EMBL" id="JADYXP020000018">
    <property type="protein sequence ID" value="KAL0106373.1"/>
    <property type="molecule type" value="Genomic_DNA"/>
</dbReference>
<evidence type="ECO:0000256" key="1">
    <source>
        <dbReference type="ARBA" id="ARBA00001946"/>
    </source>
</evidence>
<evidence type="ECO:0000256" key="15">
    <source>
        <dbReference type="ARBA" id="ARBA00077930"/>
    </source>
</evidence>
<keyword evidence="11" id="KW-0269">Exonuclease</keyword>
<dbReference type="InterPro" id="IPR041505">
    <property type="entry name" value="Dis3_CSD2"/>
</dbReference>
<comment type="subcellular location">
    <subcellularLocation>
        <location evidence="2">Cytoplasm</location>
    </subcellularLocation>
    <subcellularLocation>
        <location evidence="3">Nucleus</location>
        <location evidence="3">Nucleolus</location>
    </subcellularLocation>
</comment>
<dbReference type="GO" id="GO:0071031">
    <property type="term" value="P:nuclear mRNA surveillance of mRNA 3'-end processing"/>
    <property type="evidence" value="ECO:0007669"/>
    <property type="project" value="TreeGrafter"/>
</dbReference>
<dbReference type="InterPro" id="IPR022966">
    <property type="entry name" value="RNase_II/R_CS"/>
</dbReference>
<keyword evidence="8" id="KW-0255">Endonuclease</keyword>
<dbReference type="FunFam" id="3.40.50.1010:FF:000010">
    <property type="entry name" value="Exosome complex exonuclease DIS3"/>
    <property type="match status" value="1"/>
</dbReference>
<dbReference type="SMART" id="SM00670">
    <property type="entry name" value="PINc"/>
    <property type="match status" value="1"/>
</dbReference>
<evidence type="ECO:0000256" key="11">
    <source>
        <dbReference type="ARBA" id="ARBA00022839"/>
    </source>
</evidence>
<dbReference type="InterPro" id="IPR012340">
    <property type="entry name" value="NA-bd_OB-fold"/>
</dbReference>
<keyword evidence="5" id="KW-0963">Cytoplasm</keyword>
<dbReference type="PANTHER" id="PTHR23355">
    <property type="entry name" value="RIBONUCLEASE"/>
    <property type="match status" value="1"/>
</dbReference>
<evidence type="ECO:0000256" key="10">
    <source>
        <dbReference type="ARBA" id="ARBA00022835"/>
    </source>
</evidence>
<keyword evidence="9" id="KW-0378">Hydrolase</keyword>
<dbReference type="AlphaFoldDB" id="A0AAW2EU40"/>
<feature type="compositionally biased region" description="Basic and acidic residues" evidence="17">
    <location>
        <begin position="943"/>
        <end position="960"/>
    </location>
</feature>
<dbReference type="SUPFAM" id="SSF50249">
    <property type="entry name" value="Nucleic acid-binding proteins"/>
    <property type="match status" value="3"/>
</dbReference>
<feature type="domain" description="PIN" evidence="18">
    <location>
        <begin position="63"/>
        <end position="179"/>
    </location>
</feature>
<dbReference type="InterPro" id="IPR050180">
    <property type="entry name" value="RNR_Ribonuclease"/>
</dbReference>
<evidence type="ECO:0000256" key="4">
    <source>
        <dbReference type="ARBA" id="ARBA00005785"/>
    </source>
</evidence>
<keyword evidence="13" id="KW-0539">Nucleus</keyword>
<sequence>MLTTKIFFRKTKGGNIFKTVREHYLRDDIYCGFKTCTKCKGKRNIVLDEQDSGAKSSLISSPYFLVLDTNIILDQIDLLEEDVITNVIILQTVLEEIRHKSATVYKKLKAIIGSPMRKFFVFINEHHRETYIEREPGEKINDRNDRAIRVAVKWYNTHLKSNNDNINVVLLTDDVENRTHATEEGLFVVSMEDYIASLNNASFLLDKLCKRSYASNTQGPDLFPCHLTPAEVHDGISSGKLLQGTFLASRENFLEGNVNVEGREKPIFVQGRSHLNRAVDGDIVAIEILPDTQWSSPSEIVLQDEEGADADDVTEDEKILRKQNLPKPQEIMPTGKIVGIIRRKWRQYCGILQPSAIKGNIKHLFVPAERKIPKIRVETRQAEILSKQRIIVALDSWPRNSRYPLGHFVRALGNIGDKDTENEVLLLEHDVPHSRFSDAVLSFLPKLPWVITETDVAQREDLRHLDICSVDPPGCTDIDDALHCRNLSNGNFEVGVHIADVSHFIRPGTALDKEAALRATTVYLVDKRIDMVPELLSSNLCSLRGKEERFAFSAIWEIDPDANIINTRFCKSIICSRQAMTYEEAQLKIDDATQHDALAVSLRGLNQLAKKLKKKRLDNGALTLASPEIRFQVDSETHDPIDVEAKKIRETNSMVEEFMLLANISVAEKILAEFPECAMLRRHPEPPQSNFEPLIKAAKNQGFIINTNTGKELARSLEETKKETNPYFNTMLKILATRCMLQAVYFISGMQQQEEFKHYGLACPIYTHFTSPIRRYADIIVHRLLAVCIGADATYPELLDKKKNHLLCQNLNYRNRMAQYAGRASVALHTHIFFRDRVQDEEGYILFVRKNALQVLIPKYGLEGILYLNSTSSSVSFTYNSEDQSQTCGDVVFRAFDPIVVQMSLDRSNVQHEKLFFKLVKPEIPDFSISPLKIETTDATEKKSTVKEVLKRKPEMEKSQQETINVQSKKGEKKKKKKKN</sequence>
<dbReference type="SUPFAM" id="SSF88723">
    <property type="entry name" value="PIN domain-like"/>
    <property type="match status" value="1"/>
</dbReference>
<evidence type="ECO:0000256" key="6">
    <source>
        <dbReference type="ARBA" id="ARBA00022552"/>
    </source>
</evidence>
<dbReference type="Pfam" id="PF13638">
    <property type="entry name" value="PIN_4"/>
    <property type="match status" value="1"/>
</dbReference>
<dbReference type="CDD" id="cd09862">
    <property type="entry name" value="PIN_Rrp44-like"/>
    <property type="match status" value="1"/>
</dbReference>
<evidence type="ECO:0000256" key="9">
    <source>
        <dbReference type="ARBA" id="ARBA00022801"/>
    </source>
</evidence>
<comment type="cofactor">
    <cofactor evidence="1">
        <name>Mg(2+)</name>
        <dbReference type="ChEBI" id="CHEBI:18420"/>
    </cofactor>
</comment>
<comment type="similarity">
    <text evidence="4 16">Belongs to the RNR ribonuclease family.</text>
</comment>
<evidence type="ECO:0000313" key="20">
    <source>
        <dbReference type="EMBL" id="KAL0106373.1"/>
    </source>
</evidence>
<reference evidence="20 21" key="1">
    <citation type="submission" date="2023-03" db="EMBL/GenBank/DDBJ databases">
        <title>High recombination rates correlate with genetic variation in Cardiocondyla obscurior ants.</title>
        <authorList>
            <person name="Errbii M."/>
        </authorList>
    </citation>
    <scope>NUCLEOTIDE SEQUENCE [LARGE SCALE GENOMIC DNA]</scope>
    <source>
        <strain evidence="20">Alpha-2009</strain>
        <tissue evidence="20">Whole body</tissue>
    </source>
</reference>
<evidence type="ECO:0000256" key="5">
    <source>
        <dbReference type="ARBA" id="ARBA00022490"/>
    </source>
</evidence>
<dbReference type="FunFam" id="2.40.50.140:FF:000125">
    <property type="entry name" value="exosome complex exonuclease RRP44 isoform X1"/>
    <property type="match status" value="1"/>
</dbReference>
<dbReference type="Gene3D" id="2.40.50.140">
    <property type="entry name" value="Nucleic acid-binding proteins"/>
    <property type="match status" value="1"/>
</dbReference>
<dbReference type="InterPro" id="IPR033771">
    <property type="entry name" value="Rrp44_CSD1"/>
</dbReference>
<evidence type="ECO:0000256" key="17">
    <source>
        <dbReference type="SAM" id="MobiDB-lite"/>
    </source>
</evidence>
<evidence type="ECO:0000256" key="3">
    <source>
        <dbReference type="ARBA" id="ARBA00004604"/>
    </source>
</evidence>
<evidence type="ECO:0000256" key="14">
    <source>
        <dbReference type="ARBA" id="ARBA00077221"/>
    </source>
</evidence>
<dbReference type="FunFam" id="2.40.50.690:FF:000010">
    <property type="entry name" value="Rrp44p homologue, putative"/>
    <property type="match status" value="1"/>
</dbReference>
<feature type="domain" description="RNB" evidence="19">
    <location>
        <begin position="459"/>
        <end position="791"/>
    </location>
</feature>
<evidence type="ECO:0000256" key="7">
    <source>
        <dbReference type="ARBA" id="ARBA00022722"/>
    </source>
</evidence>
<dbReference type="FunFam" id="2.40.50.700:FF:000001">
    <property type="entry name" value="Exosome complex exonuclease exoribonuclease (Rrp44)"/>
    <property type="match status" value="1"/>
</dbReference>
<keyword evidence="12" id="KW-0694">RNA-binding</keyword>
<dbReference type="PANTHER" id="PTHR23355:SF35">
    <property type="entry name" value="EXOSOME COMPLEX EXONUCLEASE RRP44"/>
    <property type="match status" value="1"/>
</dbReference>
<dbReference type="Pfam" id="PF17849">
    <property type="entry name" value="OB_Dis3"/>
    <property type="match status" value="1"/>
</dbReference>
<dbReference type="GO" id="GO:0000175">
    <property type="term" value="F:3'-5'-RNA exonuclease activity"/>
    <property type="evidence" value="ECO:0007669"/>
    <property type="project" value="UniProtKB-ARBA"/>
</dbReference>
<feature type="region of interest" description="Disordered" evidence="17">
    <location>
        <begin position="943"/>
        <end position="980"/>
    </location>
</feature>
<keyword evidence="7" id="KW-0540">Nuclease</keyword>
<evidence type="ECO:0000256" key="13">
    <source>
        <dbReference type="ARBA" id="ARBA00023242"/>
    </source>
</evidence>
<name>A0AAW2EU40_9HYME</name>
<dbReference type="Pfam" id="PF00773">
    <property type="entry name" value="RNB"/>
    <property type="match status" value="1"/>
</dbReference>
<dbReference type="SMART" id="SM00955">
    <property type="entry name" value="RNB"/>
    <property type="match status" value="1"/>
</dbReference>
<dbReference type="GO" id="GO:0003723">
    <property type="term" value="F:RNA binding"/>
    <property type="evidence" value="ECO:0007669"/>
    <property type="project" value="UniProtKB-KW"/>
</dbReference>
<evidence type="ECO:0000259" key="19">
    <source>
        <dbReference type="SMART" id="SM00955"/>
    </source>
</evidence>
<proteinExistence type="inferred from homology"/>
<dbReference type="Gene3D" id="3.40.50.1010">
    <property type="entry name" value="5'-nuclease"/>
    <property type="match status" value="1"/>
</dbReference>
<dbReference type="InterPro" id="IPR002716">
    <property type="entry name" value="PIN_dom"/>
</dbReference>
<dbReference type="GO" id="GO:0000177">
    <property type="term" value="C:cytoplasmic exosome (RNase complex)"/>
    <property type="evidence" value="ECO:0007669"/>
    <property type="project" value="TreeGrafter"/>
</dbReference>
<evidence type="ECO:0000256" key="12">
    <source>
        <dbReference type="ARBA" id="ARBA00022884"/>
    </source>
</evidence>
<dbReference type="GO" id="GO:0016075">
    <property type="term" value="P:rRNA catabolic process"/>
    <property type="evidence" value="ECO:0007669"/>
    <property type="project" value="TreeGrafter"/>
</dbReference>
<dbReference type="InterPro" id="IPR001900">
    <property type="entry name" value="RNase_II/R"/>
</dbReference>
<dbReference type="GO" id="GO:0005730">
    <property type="term" value="C:nucleolus"/>
    <property type="evidence" value="ECO:0007669"/>
    <property type="project" value="UniProtKB-SubCell"/>
</dbReference>
<dbReference type="InterPro" id="IPR029060">
    <property type="entry name" value="PIN-like_dom_sf"/>
</dbReference>
<dbReference type="GO" id="GO:0071034">
    <property type="term" value="P:CUT catabolic process"/>
    <property type="evidence" value="ECO:0007669"/>
    <property type="project" value="UniProtKB-ARBA"/>
</dbReference>
<dbReference type="InterPro" id="IPR033770">
    <property type="entry name" value="RRP44_S1"/>
</dbReference>
<comment type="caution">
    <text evidence="20">The sequence shown here is derived from an EMBL/GenBank/DDBJ whole genome shotgun (WGS) entry which is preliminary data.</text>
</comment>
<dbReference type="Pfam" id="PF17216">
    <property type="entry name" value="Rrp44_CSD1"/>
    <property type="match status" value="1"/>
</dbReference>
<keyword evidence="21" id="KW-1185">Reference proteome</keyword>
<dbReference type="PROSITE" id="PS01175">
    <property type="entry name" value="RIBONUCLEASE_II"/>
    <property type="match status" value="1"/>
</dbReference>
<dbReference type="GO" id="GO:0000176">
    <property type="term" value="C:nuclear exosome (RNase complex)"/>
    <property type="evidence" value="ECO:0007669"/>
    <property type="project" value="TreeGrafter"/>
</dbReference>
<evidence type="ECO:0000256" key="8">
    <source>
        <dbReference type="ARBA" id="ARBA00022759"/>
    </source>
</evidence>
<accession>A0AAW2EU40</accession>
<evidence type="ECO:0000259" key="18">
    <source>
        <dbReference type="SMART" id="SM00670"/>
    </source>
</evidence>
<dbReference type="Gene3D" id="2.40.50.700">
    <property type="match status" value="1"/>
</dbReference>
<evidence type="ECO:0000256" key="16">
    <source>
        <dbReference type="RuleBase" id="RU003901"/>
    </source>
</evidence>
<gene>
    <name evidence="20" type="ORF">PUN28_016239</name>
</gene>
<dbReference type="Pfam" id="PF17215">
    <property type="entry name" value="Rrp44_S1"/>
    <property type="match status" value="1"/>
</dbReference>
<organism evidence="20 21">
    <name type="scientific">Cardiocondyla obscurior</name>
    <dbReference type="NCBI Taxonomy" id="286306"/>
    <lineage>
        <taxon>Eukaryota</taxon>
        <taxon>Metazoa</taxon>
        <taxon>Ecdysozoa</taxon>
        <taxon>Arthropoda</taxon>
        <taxon>Hexapoda</taxon>
        <taxon>Insecta</taxon>
        <taxon>Pterygota</taxon>
        <taxon>Neoptera</taxon>
        <taxon>Endopterygota</taxon>
        <taxon>Hymenoptera</taxon>
        <taxon>Apocrita</taxon>
        <taxon>Aculeata</taxon>
        <taxon>Formicoidea</taxon>
        <taxon>Formicidae</taxon>
        <taxon>Myrmicinae</taxon>
        <taxon>Cardiocondyla</taxon>
    </lineage>
</organism>
<evidence type="ECO:0000256" key="2">
    <source>
        <dbReference type="ARBA" id="ARBA00004496"/>
    </source>
</evidence>
<keyword evidence="6" id="KW-0698">rRNA processing</keyword>
<keyword evidence="10" id="KW-0271">Exosome</keyword>
<dbReference type="Proteomes" id="UP001430953">
    <property type="component" value="Unassembled WGS sequence"/>
</dbReference>
<dbReference type="GO" id="GO:0006364">
    <property type="term" value="P:rRNA processing"/>
    <property type="evidence" value="ECO:0007669"/>
    <property type="project" value="UniProtKB-KW"/>
</dbReference>
<protein>
    <recommendedName>
        <fullName evidence="14">Protein DIS3 homolog</fullName>
    </recommendedName>
    <alternativeName>
        <fullName evidence="15">Ribosomal RNA-processing protein 44</fullName>
    </alternativeName>
</protein>
<dbReference type="GO" id="GO:0004519">
    <property type="term" value="F:endonuclease activity"/>
    <property type="evidence" value="ECO:0007669"/>
    <property type="project" value="UniProtKB-KW"/>
</dbReference>